<keyword evidence="3" id="KW-1185">Reference proteome</keyword>
<protein>
    <submittedName>
        <fullName evidence="2">GTPase (G3E family)</fullName>
    </submittedName>
</protein>
<accession>A0A7G9FP77</accession>
<dbReference type="InterPro" id="IPR003495">
    <property type="entry name" value="CobW/HypB/UreG_nucleotide-bd"/>
</dbReference>
<name>A0A7G9FP77_9FIRM</name>
<dbReference type="EMBL" id="CP060632">
    <property type="protein sequence ID" value="QNM00359.1"/>
    <property type="molecule type" value="Genomic_DNA"/>
</dbReference>
<proteinExistence type="predicted"/>
<reference evidence="2 3" key="1">
    <citation type="submission" date="2020-08" db="EMBL/GenBank/DDBJ databases">
        <authorList>
            <person name="Liu C."/>
            <person name="Sun Q."/>
        </authorList>
    </citation>
    <scope>NUCLEOTIDE SEQUENCE [LARGE SCALE GENOMIC DNA]</scope>
    <source>
        <strain evidence="2 3">NSJ-4</strain>
    </source>
</reference>
<dbReference type="InterPro" id="IPR027417">
    <property type="entry name" value="P-loop_NTPase"/>
</dbReference>
<dbReference type="PANTHER" id="PTHR13748">
    <property type="entry name" value="COBW-RELATED"/>
    <property type="match status" value="1"/>
</dbReference>
<dbReference type="Proteomes" id="UP000515819">
    <property type="component" value="Chromosome"/>
</dbReference>
<dbReference type="Pfam" id="PF02492">
    <property type="entry name" value="cobW"/>
    <property type="match status" value="1"/>
</dbReference>
<dbReference type="Gene3D" id="3.40.50.300">
    <property type="entry name" value="P-loop containing nucleotide triphosphate hydrolases"/>
    <property type="match status" value="1"/>
</dbReference>
<dbReference type="SUPFAM" id="SSF52540">
    <property type="entry name" value="P-loop containing nucleoside triphosphate hydrolases"/>
    <property type="match status" value="1"/>
</dbReference>
<feature type="domain" description="CobW/HypB/UreG nucleotide-binding" evidence="1">
    <location>
        <begin position="6"/>
        <end position="166"/>
    </location>
</feature>
<dbReference type="InterPro" id="IPR051316">
    <property type="entry name" value="Zinc-reg_GTPase_activator"/>
</dbReference>
<evidence type="ECO:0000313" key="3">
    <source>
        <dbReference type="Proteomes" id="UP000515819"/>
    </source>
</evidence>
<dbReference type="GO" id="GO:0005737">
    <property type="term" value="C:cytoplasm"/>
    <property type="evidence" value="ECO:0007669"/>
    <property type="project" value="TreeGrafter"/>
</dbReference>
<sequence length="315" mass="35368">MIKIDLITGFLGSGKTTFIKKYATYLLQQGMNIGILENDFGAVNVDAMLLQDILGDHCTLEMVAGGCDADCHRRRFKTKLIAMGMCGYDRVLVEPSGIFDMDEFFDALHESPLDRWYEIGNVITIVDADLEQTLSESSRYLLASQVAQAGALLYSHVQEVSSEKLISTKNYVDQSFEILHTEKKPTPSITLEKNWDDLTDADFKAILSSGYHSADYAKLWFDDKKTYDSLYFMNMDFTEEFLKESCTKILNDPACGKVFRIKGFQKLSDGSWISLNVTHQKTEIQPIPNGQAILIVIGEGLNQAAIEGYWGKSNI</sequence>
<dbReference type="AlphaFoldDB" id="A0A7G9FP77"/>
<dbReference type="PANTHER" id="PTHR13748:SF46">
    <property type="entry name" value="ZINC CHAPERONE YEIR"/>
    <property type="match status" value="1"/>
</dbReference>
<evidence type="ECO:0000313" key="2">
    <source>
        <dbReference type="EMBL" id="QNM00359.1"/>
    </source>
</evidence>
<dbReference type="KEGG" id="wcp:H9Q76_03505"/>
<evidence type="ECO:0000259" key="1">
    <source>
        <dbReference type="Pfam" id="PF02492"/>
    </source>
</evidence>
<dbReference type="RefSeq" id="WP_249321623.1">
    <property type="nucleotide sequence ID" value="NZ_CP060632.1"/>
</dbReference>
<organism evidence="2 3">
    <name type="scientific">Wujia chipingensis</name>
    <dbReference type="NCBI Taxonomy" id="2763670"/>
    <lineage>
        <taxon>Bacteria</taxon>
        <taxon>Bacillati</taxon>
        <taxon>Bacillota</taxon>
        <taxon>Clostridia</taxon>
        <taxon>Lachnospirales</taxon>
        <taxon>Lachnospiraceae</taxon>
        <taxon>Wujia</taxon>
    </lineage>
</organism>
<gene>
    <name evidence="2" type="ORF">H9Q76_03505</name>
</gene>